<dbReference type="PROSITE" id="PS51257">
    <property type="entry name" value="PROKAR_LIPOPROTEIN"/>
    <property type="match status" value="1"/>
</dbReference>
<gene>
    <name evidence="2" type="ORF">SIN8267_00469</name>
</gene>
<dbReference type="EMBL" id="CAKLPX010000001">
    <property type="protein sequence ID" value="CAH0990377.1"/>
    <property type="molecule type" value="Genomic_DNA"/>
</dbReference>
<sequence length="203" mass="23044">MNIPYLKTIAITLLLSGCATTPPSNTDNVCDIFEEKSGWYKDASKASKKWGGSIPTIMAFMHQESRFVHDARPQRGTFLWIFPGSRPSNALGYSQALNGTWDDYKSKTGNSGASRKNFGDAADFIAWYNSNTVKQTNIKPWDNKALYLAYHDGPGGYNRGTYKNKQWLINVSQGVADNAWRYRKQLEVCEAKLIRDSKFLWFF</sequence>
<dbReference type="SUPFAM" id="SSF53955">
    <property type="entry name" value="Lysozyme-like"/>
    <property type="match status" value="1"/>
</dbReference>
<reference evidence="2" key="1">
    <citation type="submission" date="2021-12" db="EMBL/GenBank/DDBJ databases">
        <authorList>
            <person name="Rodrigo-Torres L."/>
            <person name="Arahal R. D."/>
            <person name="Lucena T."/>
        </authorList>
    </citation>
    <scope>NUCLEOTIDE SEQUENCE</scope>
    <source>
        <strain evidence="2">CECT 8267</strain>
    </source>
</reference>
<accession>A0ABM9ABW0</accession>
<proteinExistence type="predicted"/>
<evidence type="ECO:0000313" key="3">
    <source>
        <dbReference type="Proteomes" id="UP000838100"/>
    </source>
</evidence>
<organism evidence="2 3">
    <name type="scientific">Sinobacterium norvegicum</name>
    <dbReference type="NCBI Taxonomy" id="1641715"/>
    <lineage>
        <taxon>Bacteria</taxon>
        <taxon>Pseudomonadati</taxon>
        <taxon>Pseudomonadota</taxon>
        <taxon>Gammaproteobacteria</taxon>
        <taxon>Cellvibrionales</taxon>
        <taxon>Spongiibacteraceae</taxon>
        <taxon>Sinobacterium</taxon>
    </lineage>
</organism>
<comment type="caution">
    <text evidence="2">The sequence shown here is derived from an EMBL/GenBank/DDBJ whole genome shotgun (WGS) entry which is preliminary data.</text>
</comment>
<dbReference type="Gene3D" id="1.10.530.10">
    <property type="match status" value="1"/>
</dbReference>
<dbReference type="Proteomes" id="UP000838100">
    <property type="component" value="Unassembled WGS sequence"/>
</dbReference>
<dbReference type="InterPro" id="IPR023346">
    <property type="entry name" value="Lysozyme-like_dom_sf"/>
</dbReference>
<feature type="domain" description="Transglycosylase SLT" evidence="1">
    <location>
        <begin position="9"/>
        <end position="189"/>
    </location>
</feature>
<dbReference type="InterPro" id="IPR045795">
    <property type="entry name" value="SLT_4"/>
</dbReference>
<evidence type="ECO:0000259" key="1">
    <source>
        <dbReference type="Pfam" id="PF19489"/>
    </source>
</evidence>
<name>A0ABM9ABW0_9GAMM</name>
<keyword evidence="3" id="KW-1185">Reference proteome</keyword>
<dbReference type="Pfam" id="PF19489">
    <property type="entry name" value="SLT_4"/>
    <property type="match status" value="1"/>
</dbReference>
<dbReference type="RefSeq" id="WP_237443059.1">
    <property type="nucleotide sequence ID" value="NZ_CAKLPX010000001.1"/>
</dbReference>
<evidence type="ECO:0000313" key="2">
    <source>
        <dbReference type="EMBL" id="CAH0990377.1"/>
    </source>
</evidence>
<protein>
    <recommendedName>
        <fullName evidence="1">Transglycosylase SLT domain-containing protein</fullName>
    </recommendedName>
</protein>